<dbReference type="GeneID" id="89951235"/>
<name>A0AAN7D308_9FUNG</name>
<dbReference type="Pfam" id="PF05964">
    <property type="entry name" value="FYRN"/>
    <property type="match status" value="1"/>
</dbReference>
<organism evidence="4 5">
    <name type="scientific">Mucor velutinosus</name>
    <dbReference type="NCBI Taxonomy" id="708070"/>
    <lineage>
        <taxon>Eukaryota</taxon>
        <taxon>Fungi</taxon>
        <taxon>Fungi incertae sedis</taxon>
        <taxon>Mucoromycota</taxon>
        <taxon>Mucoromycotina</taxon>
        <taxon>Mucoromycetes</taxon>
        <taxon>Mucorales</taxon>
        <taxon>Mucorineae</taxon>
        <taxon>Mucoraceae</taxon>
        <taxon>Mucor</taxon>
    </lineage>
</organism>
<evidence type="ECO:0000313" key="4">
    <source>
        <dbReference type="EMBL" id="KAK4509199.1"/>
    </source>
</evidence>
<dbReference type="GO" id="GO:0005634">
    <property type="term" value="C:nucleus"/>
    <property type="evidence" value="ECO:0007669"/>
    <property type="project" value="UniProtKB-SubCell"/>
</dbReference>
<comment type="caution">
    <text evidence="4">The sequence shown here is derived from an EMBL/GenBank/DDBJ whole genome shotgun (WGS) entry which is preliminary data.</text>
</comment>
<feature type="compositionally biased region" description="Polar residues" evidence="3">
    <location>
        <begin position="142"/>
        <end position="171"/>
    </location>
</feature>
<dbReference type="InterPro" id="IPR003888">
    <property type="entry name" value="FYrich_N"/>
</dbReference>
<dbReference type="PANTHER" id="PTHR22715:SF0">
    <property type="entry name" value="TRANSFORMING GROWTH FACTOR BETA REGULATOR 1"/>
    <property type="match status" value="1"/>
</dbReference>
<reference evidence="4 5" key="1">
    <citation type="submission" date="2022-11" db="EMBL/GenBank/DDBJ databases">
        <title>Mucor velutinosus strain NIH1002 WGS.</title>
        <authorList>
            <person name="Subramanian P."/>
            <person name="Mullikin J.C."/>
            <person name="Segre J.A."/>
            <person name="Zelazny A.M."/>
        </authorList>
    </citation>
    <scope>NUCLEOTIDE SEQUENCE [LARGE SCALE GENOMIC DNA]</scope>
    <source>
        <strain evidence="4 5">NIH1002</strain>
    </source>
</reference>
<proteinExistence type="predicted"/>
<feature type="compositionally biased region" description="Polar residues" evidence="3">
    <location>
        <begin position="120"/>
        <end position="135"/>
    </location>
</feature>
<gene>
    <name evidence="4" type="ORF">ATC70_007549</name>
</gene>
<dbReference type="InterPro" id="IPR040092">
    <property type="entry name" value="TBRG1"/>
</dbReference>
<dbReference type="EMBL" id="JASEJX010000039">
    <property type="protein sequence ID" value="KAK4509199.1"/>
    <property type="molecule type" value="Genomic_DNA"/>
</dbReference>
<evidence type="ECO:0000256" key="2">
    <source>
        <dbReference type="ARBA" id="ARBA00023242"/>
    </source>
</evidence>
<dbReference type="InterPro" id="IPR003889">
    <property type="entry name" value="FYrich_C"/>
</dbReference>
<feature type="compositionally biased region" description="Acidic residues" evidence="3">
    <location>
        <begin position="95"/>
        <end position="112"/>
    </location>
</feature>
<dbReference type="AlphaFoldDB" id="A0AAN7D308"/>
<feature type="region of interest" description="Disordered" evidence="3">
    <location>
        <begin position="366"/>
        <end position="444"/>
    </location>
</feature>
<dbReference type="Proteomes" id="UP001304243">
    <property type="component" value="Unassembled WGS sequence"/>
</dbReference>
<dbReference type="RefSeq" id="XP_064675865.1">
    <property type="nucleotide sequence ID" value="XM_064826808.1"/>
</dbReference>
<comment type="subcellular location">
    <subcellularLocation>
        <location evidence="1">Nucleus</location>
    </subcellularLocation>
</comment>
<dbReference type="SMART" id="SM00541">
    <property type="entry name" value="FYRN"/>
    <property type="match status" value="1"/>
</dbReference>
<keyword evidence="5" id="KW-1185">Reference proteome</keyword>
<dbReference type="PROSITE" id="PS51542">
    <property type="entry name" value="FYRN"/>
    <property type="match status" value="1"/>
</dbReference>
<keyword evidence="2" id="KW-0539">Nucleus</keyword>
<feature type="region of interest" description="Disordered" evidence="3">
    <location>
        <begin position="90"/>
        <end position="207"/>
    </location>
</feature>
<feature type="compositionally biased region" description="Acidic residues" evidence="3">
    <location>
        <begin position="416"/>
        <end position="444"/>
    </location>
</feature>
<accession>A0AAN7D308</accession>
<dbReference type="PROSITE" id="PS51543">
    <property type="entry name" value="FYRC"/>
    <property type="match status" value="1"/>
</dbReference>
<protein>
    <submittedName>
        <fullName evidence="4">Uncharacterized protein</fullName>
    </submittedName>
</protein>
<feature type="region of interest" description="Disordered" evidence="3">
    <location>
        <begin position="1"/>
        <end position="35"/>
    </location>
</feature>
<sequence>MTNPFEQHAMASHNSKYPGTVVRKPPVTSTSSSNDLSIEDTCKQLKRKIKEITELNVAMSRDYFHAKRKIRTLTFERNLLLDNIGRLQSLSNLTDDSDSDNYSDLLDSDEEHEMAVATPSPRSNAMTTKPPSLSRATKKFTNKPTLSTPHRQTINNAATTDPNTNMPTISMSPHPHPPPHKRSKLTPQSVKTRRVQPIERDAQGQPKLPQQIGVLTVHHLGTIVTNRPNYHNERYIFPVGYSVSRTYPSMVDPNSNTVITSSIIDGGDYPRFQVVAADMPHEPIVANSATGAWTVVVRRSNEIRRREHSNSASGPDYYGFKHPTIAKLIQDLPGAKDLRQYVWQTFEEMEPRAAKGVMAAAEKKRGNLEQMGSANRKVPSASSLSASSSSATHSLHHCNHQQRNPSATFIHHHEEEGQDQDGDMEEEEEEVDELAASDKEEEDV</sequence>
<evidence type="ECO:0000256" key="1">
    <source>
        <dbReference type="ARBA" id="ARBA00004123"/>
    </source>
</evidence>
<evidence type="ECO:0000256" key="3">
    <source>
        <dbReference type="SAM" id="MobiDB-lite"/>
    </source>
</evidence>
<dbReference type="Pfam" id="PF05965">
    <property type="entry name" value="FYRC"/>
    <property type="match status" value="1"/>
</dbReference>
<dbReference type="PANTHER" id="PTHR22715">
    <property type="entry name" value="TRANSFORMING GROWTH FACTOR BETA REGULATED GENE 1"/>
    <property type="match status" value="1"/>
</dbReference>
<feature type="compositionally biased region" description="Low complexity" evidence="3">
    <location>
        <begin position="380"/>
        <end position="393"/>
    </location>
</feature>
<evidence type="ECO:0000313" key="5">
    <source>
        <dbReference type="Proteomes" id="UP001304243"/>
    </source>
</evidence>
<dbReference type="GO" id="GO:0051726">
    <property type="term" value="P:regulation of cell cycle"/>
    <property type="evidence" value="ECO:0007669"/>
    <property type="project" value="TreeGrafter"/>
</dbReference>
<dbReference type="Gene3D" id="3.30.160.360">
    <property type="match status" value="1"/>
</dbReference>